<evidence type="ECO:0000313" key="5">
    <source>
        <dbReference type="Proteomes" id="UP001596156"/>
    </source>
</evidence>
<dbReference type="PANTHER" id="PTHR11487:SF0">
    <property type="entry name" value="S-ACYL FATTY ACID SYNTHASE THIOESTERASE, MEDIUM CHAIN"/>
    <property type="match status" value="1"/>
</dbReference>
<dbReference type="EMBL" id="JBHSKL010000010">
    <property type="protein sequence ID" value="MFC5224580.1"/>
    <property type="molecule type" value="Genomic_DNA"/>
</dbReference>
<dbReference type="Pfam" id="PF00975">
    <property type="entry name" value="Thioesterase"/>
    <property type="match status" value="1"/>
</dbReference>
<dbReference type="SMART" id="SM00824">
    <property type="entry name" value="PKS_TE"/>
    <property type="match status" value="1"/>
</dbReference>
<proteinExistence type="inferred from homology"/>
<feature type="domain" description="Thioesterase TesA-like" evidence="3">
    <location>
        <begin position="23"/>
        <end position="239"/>
    </location>
</feature>
<evidence type="ECO:0000313" key="4">
    <source>
        <dbReference type="EMBL" id="MFC5224580.1"/>
    </source>
</evidence>
<dbReference type="Proteomes" id="UP001596156">
    <property type="component" value="Unassembled WGS sequence"/>
</dbReference>
<keyword evidence="2" id="KW-0378">Hydrolase</keyword>
<gene>
    <name evidence="4" type="ORF">ACFPN6_08210</name>
</gene>
<protein>
    <submittedName>
        <fullName evidence="4">Thioesterase II family protein</fullName>
    </submittedName>
</protein>
<evidence type="ECO:0000259" key="3">
    <source>
        <dbReference type="SMART" id="SM00824"/>
    </source>
</evidence>
<name>A0ABW0D655_STRFI</name>
<dbReference type="InterPro" id="IPR001031">
    <property type="entry name" value="Thioesterase"/>
</dbReference>
<dbReference type="Gene3D" id="3.40.50.1820">
    <property type="entry name" value="alpha/beta hydrolase"/>
    <property type="match status" value="1"/>
</dbReference>
<dbReference type="InterPro" id="IPR012223">
    <property type="entry name" value="TEII"/>
</dbReference>
<comment type="similarity">
    <text evidence="1">Belongs to the thioesterase family.</text>
</comment>
<accession>A0ABW0D655</accession>
<reference evidence="5" key="1">
    <citation type="journal article" date="2019" name="Int. J. Syst. Evol. Microbiol.">
        <title>The Global Catalogue of Microorganisms (GCM) 10K type strain sequencing project: providing services to taxonomists for standard genome sequencing and annotation.</title>
        <authorList>
            <consortium name="The Broad Institute Genomics Platform"/>
            <consortium name="The Broad Institute Genome Sequencing Center for Infectious Disease"/>
            <person name="Wu L."/>
            <person name="Ma J."/>
        </authorList>
    </citation>
    <scope>NUCLEOTIDE SEQUENCE [LARGE SCALE GENOMIC DNA]</scope>
    <source>
        <strain evidence="5">CCM 8479</strain>
    </source>
</reference>
<dbReference type="SUPFAM" id="SSF53474">
    <property type="entry name" value="alpha/beta-Hydrolases"/>
    <property type="match status" value="1"/>
</dbReference>
<dbReference type="InterPro" id="IPR020802">
    <property type="entry name" value="TesA-like"/>
</dbReference>
<comment type="caution">
    <text evidence="4">The sequence shown here is derived from an EMBL/GenBank/DDBJ whole genome shotgun (WGS) entry which is preliminary data.</text>
</comment>
<dbReference type="InterPro" id="IPR029058">
    <property type="entry name" value="AB_hydrolase_fold"/>
</dbReference>
<sequence length="250" mass="27136">MEPPIHLWARRHHRAPHPRARLVCLPHAGGSASYFAPVAKALAPEIDVLAIQYPGRQDRRNEPAVDTVEALADLITPVLLPCTDLPLALFGHSMGASIGYEVARRLEKAGTAPLVLIVSARRAPTRHRAETTHLRDDAGLVAAVQALGGANSRLLDDPEVRSMVLPALRSDYRAAETYRPGPGTVSCPITALVGESDPKCTPDEAGSWRDHTTGDFTLLTFPGGHFYLDQQAPAVLDVLKERFRTLTAER</sequence>
<dbReference type="PANTHER" id="PTHR11487">
    <property type="entry name" value="THIOESTERASE"/>
    <property type="match status" value="1"/>
</dbReference>
<dbReference type="RefSeq" id="WP_344646055.1">
    <property type="nucleotide sequence ID" value="NZ_BAAASS010000025.1"/>
</dbReference>
<evidence type="ECO:0000256" key="2">
    <source>
        <dbReference type="ARBA" id="ARBA00022801"/>
    </source>
</evidence>
<organism evidence="4 5">
    <name type="scientific">Streptomyces fimbriatus</name>
    <dbReference type="NCBI Taxonomy" id="68197"/>
    <lineage>
        <taxon>Bacteria</taxon>
        <taxon>Bacillati</taxon>
        <taxon>Actinomycetota</taxon>
        <taxon>Actinomycetes</taxon>
        <taxon>Kitasatosporales</taxon>
        <taxon>Streptomycetaceae</taxon>
        <taxon>Streptomyces</taxon>
    </lineage>
</organism>
<keyword evidence="5" id="KW-1185">Reference proteome</keyword>
<evidence type="ECO:0000256" key="1">
    <source>
        <dbReference type="ARBA" id="ARBA00007169"/>
    </source>
</evidence>